<feature type="region of interest" description="Disordered" evidence="6">
    <location>
        <begin position="539"/>
        <end position="565"/>
    </location>
</feature>
<dbReference type="HAMAP" id="MF_00032">
    <property type="entry name" value="eIF_6"/>
    <property type="match status" value="1"/>
</dbReference>
<dbReference type="GO" id="GO:0042273">
    <property type="term" value="P:ribosomal large subunit biogenesis"/>
    <property type="evidence" value="ECO:0007669"/>
    <property type="project" value="UniProtKB-UniRule"/>
</dbReference>
<dbReference type="Proteomes" id="UP000249619">
    <property type="component" value="Unassembled WGS sequence"/>
</dbReference>
<evidence type="ECO:0000256" key="6">
    <source>
        <dbReference type="SAM" id="MobiDB-lite"/>
    </source>
</evidence>
<dbReference type="GO" id="GO:0042256">
    <property type="term" value="P:cytosolic ribosome assembly"/>
    <property type="evidence" value="ECO:0007669"/>
    <property type="project" value="UniProtKB-UniRule"/>
</dbReference>
<dbReference type="AlphaFoldDB" id="A0A364N456"/>
<comment type="PTM">
    <text evidence="5">Phosphorylation at Ser-174 and Ser-175 promotes nuclear export.</text>
</comment>
<comment type="similarity">
    <text evidence="5">Belongs to the eIF-6 family.</text>
</comment>
<dbReference type="InterPro" id="IPR019148">
    <property type="entry name" value="Nuclear_protein_DGCR14_ESS-2"/>
</dbReference>
<dbReference type="Gene3D" id="3.75.10.10">
    <property type="entry name" value="L-arginine/glycine Amidinotransferase, Chain A"/>
    <property type="match status" value="1"/>
</dbReference>
<dbReference type="CDD" id="cd00527">
    <property type="entry name" value="IF6"/>
    <property type="match status" value="1"/>
</dbReference>
<dbReference type="Pfam" id="PF01912">
    <property type="entry name" value="eIF-6"/>
    <property type="match status" value="1"/>
</dbReference>
<keyword evidence="5" id="KW-0690">Ribosome biogenesis</keyword>
<feature type="compositionally biased region" description="Polar residues" evidence="6">
    <location>
        <begin position="685"/>
        <end position="700"/>
    </location>
</feature>
<evidence type="ECO:0000256" key="3">
    <source>
        <dbReference type="ARBA" id="ARBA00022917"/>
    </source>
</evidence>
<evidence type="ECO:0000256" key="1">
    <source>
        <dbReference type="ARBA" id="ARBA00022490"/>
    </source>
</evidence>
<evidence type="ECO:0000313" key="8">
    <source>
        <dbReference type="Proteomes" id="UP000249619"/>
    </source>
</evidence>
<keyword evidence="4 5" id="KW-0539">Nucleus</keyword>
<evidence type="ECO:0000256" key="5">
    <source>
        <dbReference type="HAMAP-Rule" id="MF_03132"/>
    </source>
</evidence>
<comment type="subunit">
    <text evidence="5">Monomer. Associates with the 60S ribosomal subunit.</text>
</comment>
<dbReference type="GO" id="GO:0043023">
    <property type="term" value="F:ribosomal large subunit binding"/>
    <property type="evidence" value="ECO:0007669"/>
    <property type="project" value="UniProtKB-UniRule"/>
</dbReference>
<reference evidence="8" key="1">
    <citation type="submission" date="2018-05" db="EMBL/GenBank/DDBJ databases">
        <title>Draft genome sequence of Stemphylium lycopersici strain CIDEFI 213.</title>
        <authorList>
            <person name="Medina R."/>
            <person name="Franco M.E.E."/>
            <person name="Lucentini C.G."/>
            <person name="Saparrat M.C.N."/>
            <person name="Balatti P.A."/>
        </authorList>
    </citation>
    <scope>NUCLEOTIDE SEQUENCE [LARGE SCALE GENOMIC DNA]</scope>
    <source>
        <strain evidence="8">CIDEFI 213</strain>
    </source>
</reference>
<comment type="function">
    <text evidence="5">Binds to the 60S ribosomal subunit and prevents its association with the 40S ribosomal subunit to form the 80S initiation complex in the cytoplasm. Is also involved in ribosome biogenesis. Associates with pre-60S subunits in the nucleus and is involved in its nuclear export.</text>
</comment>
<dbReference type="GO" id="GO:0005730">
    <property type="term" value="C:nucleolus"/>
    <property type="evidence" value="ECO:0007669"/>
    <property type="project" value="UniProtKB-SubCell"/>
</dbReference>
<comment type="subcellular location">
    <subcellularLocation>
        <location evidence="5">Cytoplasm</location>
    </subcellularLocation>
    <subcellularLocation>
        <location evidence="5">Nucleus</location>
        <location evidence="5">Nucleolus</location>
    </subcellularLocation>
    <text evidence="5">Shuttles between cytoplasm and nucleus/nucleolus.</text>
</comment>
<comment type="caution">
    <text evidence="7">The sequence shown here is derived from an EMBL/GenBank/DDBJ whole genome shotgun (WGS) entry which is preliminary data.</text>
</comment>
<dbReference type="NCBIfam" id="TIGR00323">
    <property type="entry name" value="eIF-6"/>
    <property type="match status" value="1"/>
</dbReference>
<keyword evidence="5" id="KW-0597">Phosphoprotein</keyword>
<dbReference type="SMART" id="SM00654">
    <property type="entry name" value="eIF6"/>
    <property type="match status" value="1"/>
</dbReference>
<dbReference type="PANTHER" id="PTHR10784">
    <property type="entry name" value="TRANSLATION INITIATION FACTOR 6"/>
    <property type="match status" value="1"/>
</dbReference>
<dbReference type="STRING" id="183478.A0A364N456"/>
<dbReference type="GO" id="GO:0005737">
    <property type="term" value="C:cytoplasm"/>
    <property type="evidence" value="ECO:0007669"/>
    <property type="project" value="UniProtKB-SubCell"/>
</dbReference>
<feature type="modified residue" description="Phosphoserine; by CK1" evidence="5">
    <location>
        <position position="175"/>
    </location>
</feature>
<dbReference type="OrthoDB" id="19679at2759"/>
<dbReference type="SUPFAM" id="SSF55909">
    <property type="entry name" value="Pentein"/>
    <property type="match status" value="1"/>
</dbReference>
<evidence type="ECO:0000256" key="4">
    <source>
        <dbReference type="ARBA" id="ARBA00023242"/>
    </source>
</evidence>
<dbReference type="Pfam" id="PF09751">
    <property type="entry name" value="Es2"/>
    <property type="match status" value="1"/>
</dbReference>
<dbReference type="InterPro" id="IPR002769">
    <property type="entry name" value="eIF6"/>
</dbReference>
<feature type="modified residue" description="Phosphoserine; by CK1" evidence="5">
    <location>
        <position position="174"/>
    </location>
</feature>
<protein>
    <recommendedName>
        <fullName evidence="5">Eukaryotic translation initiation factor 6</fullName>
        <shortName evidence="5">eIF-6</shortName>
    </recommendedName>
</protein>
<keyword evidence="3 5" id="KW-0648">Protein biosynthesis</keyword>
<feature type="region of interest" description="Disordered" evidence="6">
    <location>
        <begin position="608"/>
        <end position="706"/>
    </location>
</feature>
<proteinExistence type="inferred from homology"/>
<evidence type="ECO:0000313" key="7">
    <source>
        <dbReference type="EMBL" id="RAR11473.1"/>
    </source>
</evidence>
<accession>A0A364N456</accession>
<organism evidence="7 8">
    <name type="scientific">Stemphylium lycopersici</name>
    <name type="common">Tomato gray leaf spot disease fungus</name>
    <name type="synonym">Thyrospora lycopersici</name>
    <dbReference type="NCBI Taxonomy" id="183478"/>
    <lineage>
        <taxon>Eukaryota</taxon>
        <taxon>Fungi</taxon>
        <taxon>Dikarya</taxon>
        <taxon>Ascomycota</taxon>
        <taxon>Pezizomycotina</taxon>
        <taxon>Dothideomycetes</taxon>
        <taxon>Pleosporomycetidae</taxon>
        <taxon>Pleosporales</taxon>
        <taxon>Pleosporineae</taxon>
        <taxon>Pleosporaceae</taxon>
        <taxon>Stemphylium</taxon>
    </lineage>
</organism>
<sequence length="824" mass="88263">MAVRAQFENSNEVGVFSTLTNAYAIVAVGASENFYSVFEAELQDVIPICHATIAGTRIVGRLTAGNKRGLLVPTTTTDQELQHLRNSIPDEVKIQRIEERLSALGNVICCNDHVALVHPDIERETEEIIADVLGVEVFRQTIADNVLTGSYMALSNQGGIVHPKTSIQDQDELSSLLQVPLVAGSVNRGSAVVGAGMVVNDWMAVTGLDTTATELSVVESVFRLGEGNGPANINTTHKDAMVLSPAICMEDVGLKAVGPSANAKTSSSGKVTLRHLSLTSPHNYSTYVEPLATFSRNSLITSVFYLPSYSASTPPSPFNHHQPHHNRVMSTSNSTALTKRSASNALMPPPPAPKRIKRPSVVLDEDTYVSAVSHIIRRDFFPGLAEADAQREYLNAVESKNRSWIREAGKKLTQVMTPVPSGQRRMAARTRLEKAGGAGDKTPSVWGADTPVTVVGTEAEEDDEDLGKLDNVDLNMSLGAFQAKYTSEDQESFSQIVDKQNKARFEKNVWLRQGNMYASKQREAQQKVIEARAAASKGKELVLSTRPSQNLDERPAAPTGHRHTAMNSLMFGPDSVEQWAPTRAQEAESLSLAPPKKVVYNNTRLPAASETEALPQRQPSSPTLSAVRDAVAGRPRLNPSEGGYTGSETPRVNGYAFVDARPPSPSSDPEDEDAPTDLLERYGLDTSSSNKATPFTINESSSREKMHHRMVDKIGAKRSSSNTMSTAKTGSALGIFAAAAETPRFLSAPTPAGRAAKSAAGGQTPGRKGKGDLTPAAQRLFERVGKTPRAGNMGGVGGAGGFGGSARGGAGREWTPTPRAKRRA</sequence>
<evidence type="ECO:0000256" key="2">
    <source>
        <dbReference type="ARBA" id="ARBA00022540"/>
    </source>
</evidence>
<dbReference type="GO" id="GO:0003743">
    <property type="term" value="F:translation initiation factor activity"/>
    <property type="evidence" value="ECO:0007669"/>
    <property type="project" value="UniProtKB-UniRule"/>
</dbReference>
<keyword evidence="8" id="KW-1185">Reference proteome</keyword>
<feature type="compositionally biased region" description="Gly residues" evidence="6">
    <location>
        <begin position="792"/>
        <end position="811"/>
    </location>
</feature>
<keyword evidence="1 5" id="KW-0963">Cytoplasm</keyword>
<name>A0A364N456_STELY</name>
<keyword evidence="2 5" id="KW-0396">Initiation factor</keyword>
<feature type="region of interest" description="Disordered" evidence="6">
    <location>
        <begin position="747"/>
        <end position="824"/>
    </location>
</feature>
<dbReference type="EMBL" id="QGDH01000056">
    <property type="protein sequence ID" value="RAR11473.1"/>
    <property type="molecule type" value="Genomic_DNA"/>
</dbReference>
<dbReference type="FunFam" id="3.75.10.10:FF:000001">
    <property type="entry name" value="Eukaryotic translation initiation factor 6"/>
    <property type="match status" value="1"/>
</dbReference>
<gene>
    <name evidence="5" type="primary">TIF6</name>
    <name evidence="7" type="ORF">DDE83_004509</name>
</gene>
<dbReference type="GO" id="GO:0000054">
    <property type="term" value="P:ribosomal subunit export from nucleus"/>
    <property type="evidence" value="ECO:0007669"/>
    <property type="project" value="UniProtKB-UniRule"/>
</dbReference>